<dbReference type="RefSeq" id="WP_168873773.1">
    <property type="nucleotide sequence ID" value="NZ_JABAIA010000003.1"/>
</dbReference>
<organism evidence="1 2">
    <name type="scientific">Chitinophaga varians</name>
    <dbReference type="NCBI Taxonomy" id="2202339"/>
    <lineage>
        <taxon>Bacteria</taxon>
        <taxon>Pseudomonadati</taxon>
        <taxon>Bacteroidota</taxon>
        <taxon>Chitinophagia</taxon>
        <taxon>Chitinophagales</taxon>
        <taxon>Chitinophagaceae</taxon>
        <taxon>Chitinophaga</taxon>
    </lineage>
</organism>
<name>A0A847RQ50_9BACT</name>
<gene>
    <name evidence="1" type="ORF">HGH92_26225</name>
</gene>
<dbReference type="EMBL" id="JABAIA010000003">
    <property type="protein sequence ID" value="NLR67830.1"/>
    <property type="molecule type" value="Genomic_DNA"/>
</dbReference>
<evidence type="ECO:0000313" key="1">
    <source>
        <dbReference type="EMBL" id="NLR67830.1"/>
    </source>
</evidence>
<dbReference type="Proteomes" id="UP000570474">
    <property type="component" value="Unassembled WGS sequence"/>
</dbReference>
<protein>
    <submittedName>
        <fullName evidence="1">Uncharacterized protein</fullName>
    </submittedName>
</protein>
<accession>A0A847RQ50</accession>
<keyword evidence="2" id="KW-1185">Reference proteome</keyword>
<dbReference type="AlphaFoldDB" id="A0A847RQ50"/>
<evidence type="ECO:0000313" key="2">
    <source>
        <dbReference type="Proteomes" id="UP000570474"/>
    </source>
</evidence>
<comment type="caution">
    <text evidence="1">The sequence shown here is derived from an EMBL/GenBank/DDBJ whole genome shotgun (WGS) entry which is preliminary data.</text>
</comment>
<proteinExistence type="predicted"/>
<sequence>MAIDGIKIIDSDTAHDVYSGIMDLYDGGADLPTIEATFPLDNEEYRSDALDHELYVTACGLALWEIGLMDAHKLAFIRSVIVKGAFIKAWDADGPDGKARQKELDRYWKKISQPNQKIRGRKKYRKVTRFYFQPNDVLAFQLEDGHYMAALCAEIHQQRGVCEYMMVPLTYYGATIPAEKDLHHCALLGRTILSFYDIPTTREMQPGIERIWQHLGGEQQCFFGLSKFGLTHRDAAVCRQQLTKVGTLAIVEGLNDTAIRGTVSGLESLRKRFYNMVSELKAGTSDMNQSWPVSVVCNIK</sequence>
<reference evidence="1 2" key="1">
    <citation type="submission" date="2020-04" db="EMBL/GenBank/DDBJ databases">
        <authorList>
            <person name="Yin C."/>
        </authorList>
    </citation>
    <scope>NUCLEOTIDE SEQUENCE [LARGE SCALE GENOMIC DNA]</scope>
    <source>
        <strain evidence="1 2">Ae27</strain>
    </source>
</reference>